<dbReference type="PANTHER" id="PTHR43046:SF14">
    <property type="entry name" value="MUTT_NUDIX FAMILY PROTEIN"/>
    <property type="match status" value="1"/>
</dbReference>
<dbReference type="CDD" id="cd18880">
    <property type="entry name" value="NUDIX_ADPRase"/>
    <property type="match status" value="1"/>
</dbReference>
<accession>A0A841EJC0</accession>
<dbReference type="Proteomes" id="UP000524404">
    <property type="component" value="Unassembled WGS sequence"/>
</dbReference>
<dbReference type="InterPro" id="IPR015797">
    <property type="entry name" value="NUDIX_hydrolase-like_dom_sf"/>
</dbReference>
<keyword evidence="5" id="KW-1185">Reference proteome</keyword>
<evidence type="ECO:0000313" key="5">
    <source>
        <dbReference type="Proteomes" id="UP000524404"/>
    </source>
</evidence>
<proteinExistence type="predicted"/>
<dbReference type="SUPFAM" id="SSF55811">
    <property type="entry name" value="Nudix"/>
    <property type="match status" value="1"/>
</dbReference>
<dbReference type="PANTHER" id="PTHR43046">
    <property type="entry name" value="GDP-MANNOSE MANNOSYL HYDROLASE"/>
    <property type="match status" value="1"/>
</dbReference>
<evidence type="ECO:0000259" key="3">
    <source>
        <dbReference type="PROSITE" id="PS51462"/>
    </source>
</evidence>
<dbReference type="AlphaFoldDB" id="A0A841EJC0"/>
<dbReference type="Gene3D" id="3.90.79.10">
    <property type="entry name" value="Nucleoside Triphosphate Pyrophosphohydrolase"/>
    <property type="match status" value="1"/>
</dbReference>
<name>A0A841EJC0_9BACT</name>
<feature type="domain" description="Nudix hydrolase" evidence="3">
    <location>
        <begin position="15"/>
        <end position="147"/>
    </location>
</feature>
<dbReference type="InterPro" id="IPR000086">
    <property type="entry name" value="NUDIX_hydrolase_dom"/>
</dbReference>
<comment type="caution">
    <text evidence="4">The sequence shown here is derived from an EMBL/GenBank/DDBJ whole genome shotgun (WGS) entry which is preliminary data.</text>
</comment>
<organism evidence="4 5">
    <name type="scientific">Arcicella rosea</name>
    <dbReference type="NCBI Taxonomy" id="502909"/>
    <lineage>
        <taxon>Bacteria</taxon>
        <taxon>Pseudomonadati</taxon>
        <taxon>Bacteroidota</taxon>
        <taxon>Cytophagia</taxon>
        <taxon>Cytophagales</taxon>
        <taxon>Flectobacillaceae</taxon>
        <taxon>Arcicella</taxon>
    </lineage>
</organism>
<comment type="cofactor">
    <cofactor evidence="1">
        <name>Mg(2+)</name>
        <dbReference type="ChEBI" id="CHEBI:18420"/>
    </cofactor>
</comment>
<dbReference type="PROSITE" id="PS51462">
    <property type="entry name" value="NUDIX"/>
    <property type="match status" value="1"/>
</dbReference>
<dbReference type="Pfam" id="PF00293">
    <property type="entry name" value="NUDIX"/>
    <property type="match status" value="1"/>
</dbReference>
<protein>
    <submittedName>
        <fullName evidence="4">ADP-ribose pyrophosphatase YjhB (NUDIX family)</fullName>
    </submittedName>
</protein>
<dbReference type="GO" id="GO:0016787">
    <property type="term" value="F:hydrolase activity"/>
    <property type="evidence" value="ECO:0007669"/>
    <property type="project" value="UniProtKB-KW"/>
</dbReference>
<dbReference type="RefSeq" id="WP_184133209.1">
    <property type="nucleotide sequence ID" value="NZ_JACHKT010000009.1"/>
</dbReference>
<evidence type="ECO:0000256" key="1">
    <source>
        <dbReference type="ARBA" id="ARBA00001946"/>
    </source>
</evidence>
<sequence>MIDRVHEQVMAQYGEQLRVRVCGICVQDDKILMIKHKGVVENADFWCPPGGGLQFGESSVEAIKREFLEETFTEISIKHFMFVSEFNEPPLHAIELFFSVNLEKGKVKKGFDPELEEQIIQEVKWMSFEEIKAKPAREVHRAFGFCNTLEELLNTKGMI</sequence>
<keyword evidence="2" id="KW-0378">Hydrolase</keyword>
<reference evidence="4 5" key="1">
    <citation type="submission" date="2020-08" db="EMBL/GenBank/DDBJ databases">
        <title>Functional genomics of gut bacteria from endangered species of beetles.</title>
        <authorList>
            <person name="Carlos-Shanley C."/>
        </authorList>
    </citation>
    <scope>NUCLEOTIDE SEQUENCE [LARGE SCALE GENOMIC DNA]</scope>
    <source>
        <strain evidence="4 5">S00070</strain>
    </source>
</reference>
<evidence type="ECO:0000256" key="2">
    <source>
        <dbReference type="ARBA" id="ARBA00022801"/>
    </source>
</evidence>
<evidence type="ECO:0000313" key="4">
    <source>
        <dbReference type="EMBL" id="MBB6003046.1"/>
    </source>
</evidence>
<gene>
    <name evidence="4" type="ORF">HNP25_001698</name>
</gene>
<dbReference type="EMBL" id="JACHKT010000009">
    <property type="protein sequence ID" value="MBB6003046.1"/>
    <property type="molecule type" value="Genomic_DNA"/>
</dbReference>